<evidence type="ECO:0000313" key="3">
    <source>
        <dbReference type="Proteomes" id="UP000323994"/>
    </source>
</evidence>
<dbReference type="PRINTS" id="PR00420">
    <property type="entry name" value="RNGMNOXGNASE"/>
</dbReference>
<sequence>MRKIAIIGAGQSGLHLAIRLLKSGYDITIISELSAEDIFNGPQTGATYLFSDTLQLERELGLDLWHNTAYYSTGFNINFGMPDGNYAFSINSNTNKPGVAIDQRLKFYQWIKLFEENGGKFIVRSTASTDLLEYTKQFDLVVISCGKGPLAKLFTRDEAKSSRETPARKLLQLHINNFEQPDKTKFTTITLDAVMGAGEIITAPFYQKDHIQCAFLLIESVPSGPMDIFEDIKSGTVHLEKAKEMIRELLPWRYAAFANAEIIRDDAFLNGSFTPVVRKPVVQLNSNAAVFGIGDAVILNDPIVGQGGNNATKMANAYAKAIIAHGDKPFDVDWMNKTFDDFWQYSKHVNRFCDIFLSPPAPHVIDILGAASQNAEIASDFVNGFNHPPSLFPWLDEPAAAQQYLASKMKTPETFSPNQ</sequence>
<dbReference type="Gene3D" id="3.50.50.60">
    <property type="entry name" value="FAD/NAD(P)-binding domain"/>
    <property type="match status" value="2"/>
</dbReference>
<name>A0A5M8R5K2_9BACT</name>
<organism evidence="2 3">
    <name type="scientific">Dyadobacter flavalbus</name>
    <dbReference type="NCBI Taxonomy" id="2579942"/>
    <lineage>
        <taxon>Bacteria</taxon>
        <taxon>Pseudomonadati</taxon>
        <taxon>Bacteroidota</taxon>
        <taxon>Cytophagia</taxon>
        <taxon>Cytophagales</taxon>
        <taxon>Spirosomataceae</taxon>
        <taxon>Dyadobacter</taxon>
    </lineage>
</organism>
<evidence type="ECO:0000313" key="2">
    <source>
        <dbReference type="EMBL" id="KAA6441432.1"/>
    </source>
</evidence>
<proteinExistence type="predicted"/>
<keyword evidence="3" id="KW-1185">Reference proteome</keyword>
<dbReference type="InterPro" id="IPR036188">
    <property type="entry name" value="FAD/NAD-bd_sf"/>
</dbReference>
<dbReference type="RefSeq" id="WP_139010573.1">
    <property type="nucleotide sequence ID" value="NZ_VBSN01000016.1"/>
</dbReference>
<protein>
    <submittedName>
        <fullName evidence="2">Oxygenase</fullName>
    </submittedName>
</protein>
<dbReference type="AlphaFoldDB" id="A0A5M8R5K2"/>
<evidence type="ECO:0000259" key="1">
    <source>
        <dbReference type="Pfam" id="PF17885"/>
    </source>
</evidence>
<dbReference type="Pfam" id="PF17885">
    <property type="entry name" value="Smoa_sbd"/>
    <property type="match status" value="1"/>
</dbReference>
<gene>
    <name evidence="2" type="ORF">FEM33_02670</name>
</gene>
<dbReference type="OrthoDB" id="9766816at2"/>
<accession>A0A5M8R5K2</accession>
<dbReference type="InterPro" id="IPR041654">
    <property type="entry name" value="StyA_sbd"/>
</dbReference>
<comment type="caution">
    <text evidence="2">The sequence shown here is derived from an EMBL/GenBank/DDBJ whole genome shotgun (WGS) entry which is preliminary data.</text>
</comment>
<reference evidence="2 3" key="1">
    <citation type="submission" date="2019-05" db="EMBL/GenBank/DDBJ databases">
        <authorList>
            <person name="Qu J.-H."/>
        </authorList>
    </citation>
    <scope>NUCLEOTIDE SEQUENCE [LARGE SCALE GENOMIC DNA]</scope>
    <source>
        <strain evidence="2 3">NS28</strain>
    </source>
</reference>
<dbReference type="Gene3D" id="3.30.9.40">
    <property type="match status" value="1"/>
</dbReference>
<feature type="domain" description="Styrene monooxygenase StyA putative substrate binding" evidence="1">
    <location>
        <begin position="146"/>
        <end position="254"/>
    </location>
</feature>
<dbReference type="SUPFAM" id="SSF51905">
    <property type="entry name" value="FAD/NAD(P)-binding domain"/>
    <property type="match status" value="1"/>
</dbReference>
<dbReference type="Proteomes" id="UP000323994">
    <property type="component" value="Unassembled WGS sequence"/>
</dbReference>
<dbReference type="EMBL" id="VBSN01000016">
    <property type="protein sequence ID" value="KAA6441432.1"/>
    <property type="molecule type" value="Genomic_DNA"/>
</dbReference>